<dbReference type="CDD" id="cd18186">
    <property type="entry name" value="BTB_POZ_ZBTB_KLHL-like"/>
    <property type="match status" value="2"/>
</dbReference>
<dbReference type="HOGENOM" id="CLU_021542_0_1_1"/>
<dbReference type="VEuPathDB" id="FungiDB:RhiirFUN_025648"/>
<dbReference type="SMART" id="SM00225">
    <property type="entry name" value="BTB"/>
    <property type="match status" value="2"/>
</dbReference>
<evidence type="ECO:0000313" key="3">
    <source>
        <dbReference type="EMBL" id="ESA02503.1"/>
    </source>
</evidence>
<dbReference type="VEuPathDB" id="FungiDB:RhiirFUN_002883"/>
<dbReference type="PROSITE" id="PS50097">
    <property type="entry name" value="BTB"/>
    <property type="match status" value="2"/>
</dbReference>
<dbReference type="SUPFAM" id="SSF54695">
    <property type="entry name" value="POZ domain"/>
    <property type="match status" value="2"/>
</dbReference>
<feature type="domain" description="TLDc" evidence="2">
    <location>
        <begin position="381"/>
        <end position="556"/>
    </location>
</feature>
<dbReference type="InterPro" id="IPR006571">
    <property type="entry name" value="TLDc_dom"/>
</dbReference>
<dbReference type="PANTHER" id="PTHR24410:SF23">
    <property type="entry name" value="BTB DOMAIN-CONTAINING PROTEIN-RELATED"/>
    <property type="match status" value="1"/>
</dbReference>
<evidence type="ECO:0008006" key="4">
    <source>
        <dbReference type="Google" id="ProtNLM"/>
    </source>
</evidence>
<feature type="domain" description="BTB" evidence="1">
    <location>
        <begin position="146"/>
        <end position="219"/>
    </location>
</feature>
<dbReference type="Gene3D" id="3.30.710.10">
    <property type="entry name" value="Potassium Channel Kv1.1, Chain A"/>
    <property type="match status" value="2"/>
</dbReference>
<dbReference type="Pfam" id="PF00651">
    <property type="entry name" value="BTB"/>
    <property type="match status" value="2"/>
</dbReference>
<dbReference type="Pfam" id="PF07707">
    <property type="entry name" value="BACK"/>
    <property type="match status" value="1"/>
</dbReference>
<organism evidence="3">
    <name type="scientific">Rhizophagus irregularis (strain DAOM 181602 / DAOM 197198 / MUCL 43194)</name>
    <name type="common">Arbuscular mycorrhizal fungus</name>
    <name type="synonym">Glomus intraradices</name>
    <dbReference type="NCBI Taxonomy" id="747089"/>
    <lineage>
        <taxon>Eukaryota</taxon>
        <taxon>Fungi</taxon>
        <taxon>Fungi incertae sedis</taxon>
        <taxon>Mucoromycota</taxon>
        <taxon>Glomeromycotina</taxon>
        <taxon>Glomeromycetes</taxon>
        <taxon>Glomerales</taxon>
        <taxon>Glomeraceae</taxon>
        <taxon>Rhizophagus</taxon>
    </lineage>
</organism>
<dbReference type="InterPro" id="IPR051481">
    <property type="entry name" value="BTB-POZ/Galectin-3-binding"/>
</dbReference>
<dbReference type="PANTHER" id="PTHR24410">
    <property type="entry name" value="HL07962P-RELATED"/>
    <property type="match status" value="1"/>
</dbReference>
<dbReference type="Gene3D" id="1.25.40.420">
    <property type="match status" value="1"/>
</dbReference>
<protein>
    <recommendedName>
        <fullName evidence="4">Serine-enriched protein</fullName>
    </recommendedName>
</protein>
<dbReference type="InterPro" id="IPR011705">
    <property type="entry name" value="BACK"/>
</dbReference>
<sequence>MSYENCQEVINNLENLLETGEGYDVIIYAGQSRIIKAMHVHSIILNTRSQYFRAELSKETIEKKDGKFILRKPDIPHRYLLIILRYIYCGKINLEKLKSLDILTLLNNVQVFNIESLTSCIKEYFTKNKHEFLQQNEKLFKTGEEHDVAIYAGQNNDDSVIRAHSIILRTRSQYFHAELSKKNVKKKDGIIILRKPDVLPQYLTIVLRYIYCEKIDLTKLQGSDILKLLTIVQIFDIQPLIICIKEHLIKHKYDFLRQNPVEILENTYQHKLFSELNNDCLEYICENPEILFNSENFVSLKASIIELLLKRDDLLSDEIDIWNNLLKWGLAQHSNISQDVTKWNKEQITMMERTLHGFIPLIRFYDISSEDFFYKVLPYKELLSAQLVYKVQEFHMVPNKKLNVDIQPPRLKSVDSVLINSRHFALFASWIIEEFHSKCDNKGASILVIKIQNSNYIVGGYNPVNWKLSWSDTPNSFIFLFDNYKSINTGIIGRVINPQNAIYSTNDRLQFGSNDNGSSDIMIDNNGKCSSLPNNYPDINIPRNFVADDIEVFQINSISSTPPLSNKPEAFQISSPTGDTIYV</sequence>
<dbReference type="InterPro" id="IPR000210">
    <property type="entry name" value="BTB/POZ_dom"/>
</dbReference>
<proteinExistence type="predicted"/>
<dbReference type="PROSITE" id="PS51886">
    <property type="entry name" value="TLDC"/>
    <property type="match status" value="1"/>
</dbReference>
<dbReference type="eggNOG" id="KOG2075">
    <property type="taxonomic scope" value="Eukaryota"/>
</dbReference>
<name>U9T881_RHIID</name>
<feature type="domain" description="BTB" evidence="1">
    <location>
        <begin position="23"/>
        <end position="96"/>
    </location>
</feature>
<dbReference type="AlphaFoldDB" id="U9T881"/>
<dbReference type="InterPro" id="IPR011333">
    <property type="entry name" value="SKP1/BTB/POZ_sf"/>
</dbReference>
<evidence type="ECO:0000259" key="1">
    <source>
        <dbReference type="PROSITE" id="PS50097"/>
    </source>
</evidence>
<dbReference type="EMBL" id="KI295660">
    <property type="protein sequence ID" value="ESA02503.1"/>
    <property type="molecule type" value="Genomic_DNA"/>
</dbReference>
<dbReference type="Pfam" id="PF07534">
    <property type="entry name" value="TLD"/>
    <property type="match status" value="1"/>
</dbReference>
<evidence type="ECO:0000259" key="2">
    <source>
        <dbReference type="PROSITE" id="PS51886"/>
    </source>
</evidence>
<reference evidence="3" key="1">
    <citation type="submission" date="2013-07" db="EMBL/GenBank/DDBJ databases">
        <title>The genome of an arbuscular mycorrhizal fungus provides insights into the evolution of the oldest plant symbiosis.</title>
        <authorList>
            <consortium name="DOE Joint Genome Institute"/>
            <person name="Tisserant E."/>
            <person name="Malbreil M."/>
            <person name="Kuo A."/>
            <person name="Kohler A."/>
            <person name="Symeonidi A."/>
            <person name="Balestrini R."/>
            <person name="Charron P."/>
            <person name="Duensing N."/>
            <person name="Frei-dit-Frey N."/>
            <person name="Gianinazzi-Pearson V."/>
            <person name="Gilbert B."/>
            <person name="Handa Y."/>
            <person name="Hijri M."/>
            <person name="Kaul R."/>
            <person name="Kawaguchi M."/>
            <person name="Krajinski F."/>
            <person name="Lammers P."/>
            <person name="Lapierre D."/>
            <person name="Masclaux F.G."/>
            <person name="Murat C."/>
            <person name="Morin E."/>
            <person name="Ndikumana S."/>
            <person name="Pagni M."/>
            <person name="Petitpierre D."/>
            <person name="Requena N."/>
            <person name="Rosikiewicz P."/>
            <person name="Riley R."/>
            <person name="Saito K."/>
            <person name="San Clemente H."/>
            <person name="Shapiro H."/>
            <person name="van Tuinen D."/>
            <person name="Becard G."/>
            <person name="Bonfante P."/>
            <person name="Paszkowski U."/>
            <person name="Shachar-Hill Y."/>
            <person name="Young J.P."/>
            <person name="Sanders I.R."/>
            <person name="Henrissat B."/>
            <person name="Rensing S.A."/>
            <person name="Grigoriev I.V."/>
            <person name="Corradi N."/>
            <person name="Roux C."/>
            <person name="Martin F."/>
        </authorList>
    </citation>
    <scope>NUCLEOTIDE SEQUENCE</scope>
    <source>
        <strain evidence="3">DAOM 197198</strain>
    </source>
</reference>
<accession>U9T881</accession>
<gene>
    <name evidence="3" type="ORF">GLOINDRAFT_6454</name>
</gene>